<dbReference type="Proteomes" id="UP000247781">
    <property type="component" value="Unassembled WGS sequence"/>
</dbReference>
<dbReference type="RefSeq" id="WP_146221007.1">
    <property type="nucleotide sequence ID" value="NZ_QJJU01000007.1"/>
</dbReference>
<sequence>MKQISRFTNLRGARIRAHLVTVPLLSAAAAAAAVGIGLDTAAPAAADTTSVSAPSSEAGATQTVNDMQLQIQMQRGQNRQYTAVGNIMKTKHDTVKNSIGNVR</sequence>
<comment type="caution">
    <text evidence="2">The sequence shown here is derived from an EMBL/GenBank/DDBJ whole genome shotgun (WGS) entry which is preliminary data.</text>
</comment>
<proteinExistence type="predicted"/>
<organism evidence="2 3">
    <name type="scientific">Mycolicibacterium moriokaense</name>
    <dbReference type="NCBI Taxonomy" id="39691"/>
    <lineage>
        <taxon>Bacteria</taxon>
        <taxon>Bacillati</taxon>
        <taxon>Actinomycetota</taxon>
        <taxon>Actinomycetes</taxon>
        <taxon>Mycobacteriales</taxon>
        <taxon>Mycobacteriaceae</taxon>
        <taxon>Mycolicibacterium</taxon>
    </lineage>
</organism>
<keyword evidence="3" id="KW-1185">Reference proteome</keyword>
<evidence type="ECO:0000256" key="1">
    <source>
        <dbReference type="SAM" id="SignalP"/>
    </source>
</evidence>
<keyword evidence="1" id="KW-0732">Signal</keyword>
<reference evidence="2 3" key="2">
    <citation type="submission" date="2018-06" db="EMBL/GenBank/DDBJ databases">
        <title>Sequencing of bacterial isolates from soil warming experiment in Harvard Forest, Massachusetts, USA.</title>
        <authorList>
            <person name="Deangelis K.PhD."/>
        </authorList>
    </citation>
    <scope>NUCLEOTIDE SEQUENCE [LARGE SCALE GENOMIC DNA]</scope>
    <source>
        <strain evidence="2 3">GAS496</strain>
    </source>
</reference>
<feature type="signal peptide" evidence="1">
    <location>
        <begin position="1"/>
        <end position="32"/>
    </location>
</feature>
<name>A0A318HV79_9MYCO</name>
<protein>
    <submittedName>
        <fullName evidence="2">Uncharacterized protein</fullName>
    </submittedName>
</protein>
<accession>A0A318HV79</accession>
<dbReference type="AlphaFoldDB" id="A0A318HV79"/>
<dbReference type="EMBL" id="QJJU01000007">
    <property type="protein sequence ID" value="PXX08928.1"/>
    <property type="molecule type" value="Genomic_DNA"/>
</dbReference>
<evidence type="ECO:0000313" key="2">
    <source>
        <dbReference type="EMBL" id="PXX08928.1"/>
    </source>
</evidence>
<reference evidence="3" key="1">
    <citation type="submission" date="2018-05" db="EMBL/GenBank/DDBJ databases">
        <authorList>
            <person name="Deangelis K."/>
            <person name="Huntemann M."/>
            <person name="Clum A."/>
            <person name="Pillay M."/>
            <person name="Palaniappan K."/>
            <person name="Varghese N."/>
            <person name="Mikhailova N."/>
            <person name="Stamatis D."/>
            <person name="Reddy T."/>
            <person name="Daum C."/>
            <person name="Shapiro N."/>
            <person name="Ivanova N."/>
            <person name="Kyrpides N."/>
            <person name="Woyke T."/>
        </authorList>
    </citation>
    <scope>NUCLEOTIDE SEQUENCE [LARGE SCALE GENOMIC DNA]</scope>
    <source>
        <strain evidence="3">GAS496</strain>
    </source>
</reference>
<gene>
    <name evidence="2" type="ORF">C8E89_107233</name>
</gene>
<feature type="chain" id="PRO_5039609190" evidence="1">
    <location>
        <begin position="33"/>
        <end position="103"/>
    </location>
</feature>
<dbReference type="OrthoDB" id="1344503at2"/>
<evidence type="ECO:0000313" key="3">
    <source>
        <dbReference type="Proteomes" id="UP000247781"/>
    </source>
</evidence>